<evidence type="ECO:0000256" key="3">
    <source>
        <dbReference type="ARBA" id="ARBA00022989"/>
    </source>
</evidence>
<dbReference type="EMBL" id="HG966617">
    <property type="protein sequence ID" value="CDO58779.1"/>
    <property type="molecule type" value="Genomic_DNA"/>
</dbReference>
<keyword evidence="2 5" id="KW-0812">Transmembrane</keyword>
<dbReference type="OrthoDB" id="9794225at2"/>
<dbReference type="PATRIC" id="fig|1458461.3.peg.566"/>
<dbReference type="PANTHER" id="PTHR10846">
    <property type="entry name" value="SODIUM/POTASSIUM/CALCIUM EXCHANGER"/>
    <property type="match status" value="1"/>
</dbReference>
<evidence type="ECO:0000313" key="8">
    <source>
        <dbReference type="Proteomes" id="UP000032160"/>
    </source>
</evidence>
<dbReference type="Gene3D" id="1.20.1420.30">
    <property type="entry name" value="NCX, central ion-binding region"/>
    <property type="match status" value="2"/>
</dbReference>
<evidence type="ECO:0000256" key="2">
    <source>
        <dbReference type="ARBA" id="ARBA00022692"/>
    </source>
</evidence>
<dbReference type="KEGG" id="pect:BN1012_Phect565"/>
<comment type="subcellular location">
    <subcellularLocation>
        <location evidence="1">Membrane</location>
        <topology evidence="1">Multi-pass membrane protein</topology>
    </subcellularLocation>
</comment>
<protein>
    <submittedName>
        <fullName evidence="7">Sodium/calcium exchanger</fullName>
    </submittedName>
</protein>
<feature type="transmembrane region" description="Helical" evidence="5">
    <location>
        <begin position="130"/>
        <end position="149"/>
    </location>
</feature>
<dbReference type="Pfam" id="PF01699">
    <property type="entry name" value="Na_Ca_ex"/>
    <property type="match status" value="2"/>
</dbReference>
<feature type="transmembrane region" description="Helical" evidence="5">
    <location>
        <begin position="107"/>
        <end position="124"/>
    </location>
</feature>
<sequence>MLMSYVLVLGGLTLLAVGGEALIRGAVALAERLSISPVFVGLTVVALGTSAPELTVAINASLAGTPDIAVGSVIGSNISNIFLVLAVTALIQPIVCEPRMVFRDGMFLLAVSFGIAMVALTGVITAGQGGAMLVLLVLYLAYSYWSEVVRKAPSAERRQAEVQEYDGIPPKFIFAIPAILAGLVGVIFGADFLVEGASDIARAAGVSEAVIGLSLVAVGTSLPELAVSALAAFRGHAGVAVGNVIGSNISNLLLILGTTAVLGGAPVAEQIGRYDVWIMVAATAIMVPVMVSGMRISRGEGMAFLGAYVLYIVSLFTGVPAMIMSVLYG</sequence>
<gene>
    <name evidence="7" type="ORF">BN1012_Phect565</name>
</gene>
<feature type="transmembrane region" description="Helical" evidence="5">
    <location>
        <begin position="68"/>
        <end position="95"/>
    </location>
</feature>
<dbReference type="STRING" id="1458461.BN1012_Phect565"/>
<reference evidence="7 8" key="1">
    <citation type="journal article" date="2014" name="Front. Genet.">
        <title>Genome and metabolic network of "Candidatus Phaeomarinobacter ectocarpi" Ec32, a new candidate genus of Alphaproteobacteria frequently associated with brown algae.</title>
        <authorList>
            <person name="Dittami S.M."/>
            <person name="Barbeyron T."/>
            <person name="Boyen C."/>
            <person name="Cambefort J."/>
            <person name="Collet G."/>
            <person name="Delage L."/>
            <person name="Gobet A."/>
            <person name="Groisillier A."/>
            <person name="Leblanc C."/>
            <person name="Michel G."/>
            <person name="Scornet D."/>
            <person name="Siegel A."/>
            <person name="Tapia J.E."/>
            <person name="Tonon T."/>
        </authorList>
    </citation>
    <scope>NUCLEOTIDE SEQUENCE [LARGE SCALE GENOMIC DNA]</scope>
    <source>
        <strain evidence="7 8">Ec32</strain>
    </source>
</reference>
<dbReference type="Proteomes" id="UP000032160">
    <property type="component" value="Chromosome I"/>
</dbReference>
<dbReference type="HOGENOM" id="CLU_007948_0_3_5"/>
<evidence type="ECO:0000256" key="4">
    <source>
        <dbReference type="ARBA" id="ARBA00023136"/>
    </source>
</evidence>
<accession>X5MDU6</accession>
<dbReference type="GO" id="GO:0005886">
    <property type="term" value="C:plasma membrane"/>
    <property type="evidence" value="ECO:0007669"/>
    <property type="project" value="TreeGrafter"/>
</dbReference>
<feature type="transmembrane region" description="Helical" evidence="5">
    <location>
        <begin position="245"/>
        <end position="268"/>
    </location>
</feature>
<dbReference type="NCBIfam" id="TIGR00367">
    <property type="entry name" value="calcium/sodium antiporter"/>
    <property type="match status" value="1"/>
</dbReference>
<dbReference type="GO" id="GO:0005262">
    <property type="term" value="F:calcium channel activity"/>
    <property type="evidence" value="ECO:0007669"/>
    <property type="project" value="TreeGrafter"/>
</dbReference>
<keyword evidence="8" id="KW-1185">Reference proteome</keyword>
<feature type="domain" description="Sodium/calcium exchanger membrane region" evidence="6">
    <location>
        <begin position="178"/>
        <end position="315"/>
    </location>
</feature>
<feature type="transmembrane region" description="Helical" evidence="5">
    <location>
        <begin position="210"/>
        <end position="233"/>
    </location>
</feature>
<name>X5MDU6_9HYPH</name>
<dbReference type="AlphaFoldDB" id="X5MDU6"/>
<evidence type="ECO:0000256" key="5">
    <source>
        <dbReference type="SAM" id="Phobius"/>
    </source>
</evidence>
<organism evidence="7 8">
    <name type="scientific">Candidatus Phaeomarinibacter ectocarpi</name>
    <dbReference type="NCBI Taxonomy" id="1458461"/>
    <lineage>
        <taxon>Bacteria</taxon>
        <taxon>Pseudomonadati</taxon>
        <taxon>Pseudomonadota</taxon>
        <taxon>Alphaproteobacteria</taxon>
        <taxon>Hyphomicrobiales</taxon>
        <taxon>Parvibaculaceae</taxon>
        <taxon>Candidatus Phaeomarinibacter</taxon>
    </lineage>
</organism>
<feature type="transmembrane region" description="Helical" evidence="5">
    <location>
        <begin position="170"/>
        <end position="190"/>
    </location>
</feature>
<dbReference type="InterPro" id="IPR044880">
    <property type="entry name" value="NCX_ion-bd_dom_sf"/>
</dbReference>
<evidence type="ECO:0000256" key="1">
    <source>
        <dbReference type="ARBA" id="ARBA00004141"/>
    </source>
</evidence>
<evidence type="ECO:0000259" key="6">
    <source>
        <dbReference type="Pfam" id="PF01699"/>
    </source>
</evidence>
<feature type="transmembrane region" description="Helical" evidence="5">
    <location>
        <begin position="274"/>
        <end position="291"/>
    </location>
</feature>
<dbReference type="GO" id="GO:0006874">
    <property type="term" value="P:intracellular calcium ion homeostasis"/>
    <property type="evidence" value="ECO:0007669"/>
    <property type="project" value="TreeGrafter"/>
</dbReference>
<feature type="transmembrane region" description="Helical" evidence="5">
    <location>
        <begin position="303"/>
        <end position="328"/>
    </location>
</feature>
<dbReference type="InterPro" id="IPR004481">
    <property type="entry name" value="K/Na/Ca-exchanger"/>
</dbReference>
<keyword evidence="3 5" id="KW-1133">Transmembrane helix</keyword>
<dbReference type="InterPro" id="IPR004837">
    <property type="entry name" value="NaCa_Exmemb"/>
</dbReference>
<feature type="domain" description="Sodium/calcium exchanger membrane region" evidence="6">
    <location>
        <begin position="4"/>
        <end position="145"/>
    </location>
</feature>
<proteinExistence type="predicted"/>
<dbReference type="GO" id="GO:0008273">
    <property type="term" value="F:calcium, potassium:sodium antiporter activity"/>
    <property type="evidence" value="ECO:0007669"/>
    <property type="project" value="TreeGrafter"/>
</dbReference>
<keyword evidence="4 5" id="KW-0472">Membrane</keyword>
<evidence type="ECO:0000313" key="7">
    <source>
        <dbReference type="EMBL" id="CDO58779.1"/>
    </source>
</evidence>
<dbReference type="PANTHER" id="PTHR10846:SF8">
    <property type="entry name" value="INNER MEMBRANE PROTEIN YRBG"/>
    <property type="match status" value="1"/>
</dbReference>